<dbReference type="EMBL" id="AOLN01000018">
    <property type="protein sequence ID" value="ELZ91264.1"/>
    <property type="molecule type" value="Genomic_DNA"/>
</dbReference>
<dbReference type="Gene3D" id="3.40.50.2300">
    <property type="match status" value="1"/>
</dbReference>
<dbReference type="SMART" id="SM00387">
    <property type="entry name" value="HATPase_c"/>
    <property type="match status" value="1"/>
</dbReference>
<dbReference type="InterPro" id="IPR003594">
    <property type="entry name" value="HATPase_dom"/>
</dbReference>
<accession>M0I740</accession>
<dbReference type="Pfam" id="PF00512">
    <property type="entry name" value="HisKA"/>
    <property type="match status" value="1"/>
</dbReference>
<dbReference type="PROSITE" id="PS50109">
    <property type="entry name" value="HIS_KIN"/>
    <property type="match status" value="1"/>
</dbReference>
<dbReference type="EC" id="2.7.13.3" evidence="2"/>
<evidence type="ECO:0000313" key="10">
    <source>
        <dbReference type="EMBL" id="ELZ91264.1"/>
    </source>
</evidence>
<dbReference type="InterPro" id="IPR001789">
    <property type="entry name" value="Sig_transdc_resp-reg_receiver"/>
</dbReference>
<dbReference type="PANTHER" id="PTHR43304">
    <property type="entry name" value="PHYTOCHROME-LIKE PROTEIN CPH1"/>
    <property type="match status" value="1"/>
</dbReference>
<dbReference type="PROSITE" id="PS50110">
    <property type="entry name" value="RESPONSE_REGULATORY"/>
    <property type="match status" value="1"/>
</dbReference>
<sequence>MTHGGTDHVTILHVDDDPAFAQLVAINLERRVEGAQVETYERGSAVLERLEAGGVDCIVSDYQMPGLTGVELLESVRERSAVPFVLFTGHGSEDVASDAISAGVTDYVQKHTGDDQWLLLANRVERAVREHRALAAREEADRRFSTLIEAMPGVAYRSPLDPRWPISFVSKGCRELTGYARHELESGEVSWGGDIVHPAHRGDGWDEIVAAVEAGERYKRTYRIQTRAGETKWVSEHGLGVTERGDVAAVEGYVIDVTKRRERRRELREKESLLDSLFESIPIHLFVKDEEARHVRVSSAHIDDPDAVVGKTDLELQSRPAFEHCRASFEDDRRVLESNEPILDKQEYLPTLDRWNLTSKVPWTDDDGTVVGIIGITQDITERKHQKREIVRQNERLSEFANIVSHDLKGPLNVATGNLELARETQDADRLDTVADALERINDIVDDVLSMARDGPAVLDREYVGLHDAVTEAWQTIGDPGATLEMPDGLGTVHCDRVRLVRLLENLFRNAVEHGSTAPIVTVRRLEDEVGFVVIDDGPGIPDEARELVFEQGFSTGKNGTGYGLSIVADIADAHGWTPRIRDADGDGVRIEILTGGGGAAEGEAQSNSTSED</sequence>
<keyword evidence="11" id="KW-1185">Reference proteome</keyword>
<dbReference type="SMART" id="SM00388">
    <property type="entry name" value="HisKA"/>
    <property type="match status" value="1"/>
</dbReference>
<dbReference type="InterPro" id="IPR036097">
    <property type="entry name" value="HisK_dim/P_sf"/>
</dbReference>
<dbReference type="InterPro" id="IPR013655">
    <property type="entry name" value="PAS_fold_3"/>
</dbReference>
<feature type="domain" description="PAC" evidence="9">
    <location>
        <begin position="218"/>
        <end position="269"/>
    </location>
</feature>
<dbReference type="AlphaFoldDB" id="M0I740"/>
<dbReference type="InterPro" id="IPR005467">
    <property type="entry name" value="His_kinase_dom"/>
</dbReference>
<dbReference type="SUPFAM" id="SSF55874">
    <property type="entry name" value="ATPase domain of HSP90 chaperone/DNA topoisomerase II/histidine kinase"/>
    <property type="match status" value="1"/>
</dbReference>
<protein>
    <recommendedName>
        <fullName evidence="2">histidine kinase</fullName>
        <ecNumber evidence="2">2.7.13.3</ecNumber>
    </recommendedName>
</protein>
<dbReference type="CDD" id="cd00082">
    <property type="entry name" value="HisKA"/>
    <property type="match status" value="1"/>
</dbReference>
<dbReference type="InterPro" id="IPR003661">
    <property type="entry name" value="HisK_dim/P_dom"/>
</dbReference>
<dbReference type="Gene3D" id="3.30.565.10">
    <property type="entry name" value="Histidine kinase-like ATPase, C-terminal domain"/>
    <property type="match status" value="1"/>
</dbReference>
<evidence type="ECO:0000256" key="2">
    <source>
        <dbReference type="ARBA" id="ARBA00012438"/>
    </source>
</evidence>
<dbReference type="PRINTS" id="PR00344">
    <property type="entry name" value="BCTRLSENSOR"/>
</dbReference>
<comment type="catalytic activity">
    <reaction evidence="1">
        <text>ATP + protein L-histidine = ADP + protein N-phospho-L-histidine.</text>
        <dbReference type="EC" id="2.7.13.3"/>
    </reaction>
</comment>
<dbReference type="STRING" id="662479.C440_13159"/>
<dbReference type="InterPro" id="IPR013656">
    <property type="entry name" value="PAS_4"/>
</dbReference>
<dbReference type="SMART" id="SM00448">
    <property type="entry name" value="REC"/>
    <property type="match status" value="1"/>
</dbReference>
<feature type="domain" description="Response regulatory" evidence="8">
    <location>
        <begin position="10"/>
        <end position="125"/>
    </location>
</feature>
<evidence type="ECO:0000313" key="11">
    <source>
        <dbReference type="Proteomes" id="UP000011550"/>
    </source>
</evidence>
<dbReference type="InterPro" id="IPR000700">
    <property type="entry name" value="PAS-assoc_C"/>
</dbReference>
<dbReference type="Proteomes" id="UP000011550">
    <property type="component" value="Unassembled WGS sequence"/>
</dbReference>
<feature type="domain" description="Histidine kinase" evidence="7">
    <location>
        <begin position="403"/>
        <end position="593"/>
    </location>
</feature>
<evidence type="ECO:0000259" key="9">
    <source>
        <dbReference type="PROSITE" id="PS50113"/>
    </source>
</evidence>
<reference evidence="10 11" key="1">
    <citation type="journal article" date="2014" name="PLoS Genet.">
        <title>Phylogenetically driven sequencing of extremely halophilic archaea reveals strategies for static and dynamic osmo-response.</title>
        <authorList>
            <person name="Becker E.A."/>
            <person name="Seitzer P.M."/>
            <person name="Tritt A."/>
            <person name="Larsen D."/>
            <person name="Krusor M."/>
            <person name="Yao A.I."/>
            <person name="Wu D."/>
            <person name="Madern D."/>
            <person name="Eisen J.A."/>
            <person name="Darling A.E."/>
            <person name="Facciotti M.T."/>
        </authorList>
    </citation>
    <scope>NUCLEOTIDE SEQUENCE [LARGE SCALE GENOMIC DNA]</scope>
    <source>
        <strain evidence="10 11">ATCC BAA-1512</strain>
    </source>
</reference>
<evidence type="ECO:0000259" key="8">
    <source>
        <dbReference type="PROSITE" id="PS50110"/>
    </source>
</evidence>
<organism evidence="10 11">
    <name type="scientific">Haloferax mucosum ATCC BAA-1512</name>
    <dbReference type="NCBI Taxonomy" id="662479"/>
    <lineage>
        <taxon>Archaea</taxon>
        <taxon>Methanobacteriati</taxon>
        <taxon>Methanobacteriota</taxon>
        <taxon>Stenosarchaea group</taxon>
        <taxon>Halobacteria</taxon>
        <taxon>Halobacteriales</taxon>
        <taxon>Haloferacaceae</taxon>
        <taxon>Haloferax</taxon>
    </lineage>
</organism>
<evidence type="ECO:0000256" key="6">
    <source>
        <dbReference type="PROSITE-ProRule" id="PRU00169"/>
    </source>
</evidence>
<dbReference type="InterPro" id="IPR011006">
    <property type="entry name" value="CheY-like_superfamily"/>
</dbReference>
<name>M0I740_9EURY</name>
<dbReference type="SUPFAM" id="SSF55785">
    <property type="entry name" value="PYP-like sensor domain (PAS domain)"/>
    <property type="match status" value="2"/>
</dbReference>
<dbReference type="Gene3D" id="3.30.450.20">
    <property type="entry name" value="PAS domain"/>
    <property type="match status" value="2"/>
</dbReference>
<evidence type="ECO:0000256" key="3">
    <source>
        <dbReference type="ARBA" id="ARBA00022553"/>
    </source>
</evidence>
<keyword evidence="5" id="KW-0418">Kinase</keyword>
<dbReference type="InterPro" id="IPR000014">
    <property type="entry name" value="PAS"/>
</dbReference>
<dbReference type="GO" id="GO:0000155">
    <property type="term" value="F:phosphorelay sensor kinase activity"/>
    <property type="evidence" value="ECO:0007669"/>
    <property type="project" value="InterPro"/>
</dbReference>
<evidence type="ECO:0000256" key="5">
    <source>
        <dbReference type="ARBA" id="ARBA00022777"/>
    </source>
</evidence>
<dbReference type="PROSITE" id="PS50113">
    <property type="entry name" value="PAC"/>
    <property type="match status" value="2"/>
</dbReference>
<dbReference type="InterPro" id="IPR035965">
    <property type="entry name" value="PAS-like_dom_sf"/>
</dbReference>
<evidence type="ECO:0000256" key="1">
    <source>
        <dbReference type="ARBA" id="ARBA00000085"/>
    </source>
</evidence>
<feature type="domain" description="PAC" evidence="9">
    <location>
        <begin position="337"/>
        <end position="392"/>
    </location>
</feature>
<dbReference type="CDD" id="cd00156">
    <property type="entry name" value="REC"/>
    <property type="match status" value="1"/>
</dbReference>
<dbReference type="OrthoDB" id="8127at2157"/>
<dbReference type="CDD" id="cd00075">
    <property type="entry name" value="HATPase"/>
    <property type="match status" value="1"/>
</dbReference>
<dbReference type="PANTHER" id="PTHR43304:SF1">
    <property type="entry name" value="PAC DOMAIN-CONTAINING PROTEIN"/>
    <property type="match status" value="1"/>
</dbReference>
<dbReference type="InterPro" id="IPR036890">
    <property type="entry name" value="HATPase_C_sf"/>
</dbReference>
<keyword evidence="3 6" id="KW-0597">Phosphoprotein</keyword>
<comment type="caution">
    <text evidence="10">The sequence shown here is derived from an EMBL/GenBank/DDBJ whole genome shotgun (WGS) entry which is preliminary data.</text>
</comment>
<dbReference type="CDD" id="cd00130">
    <property type="entry name" value="PAS"/>
    <property type="match status" value="1"/>
</dbReference>
<dbReference type="Pfam" id="PF00072">
    <property type="entry name" value="Response_reg"/>
    <property type="match status" value="1"/>
</dbReference>
<keyword evidence="4" id="KW-0808">Transferase</keyword>
<proteinExistence type="predicted"/>
<dbReference type="PATRIC" id="fig|662479.7.peg.2661"/>
<dbReference type="NCBIfam" id="TIGR00229">
    <property type="entry name" value="sensory_box"/>
    <property type="match status" value="2"/>
</dbReference>
<evidence type="ECO:0000259" key="7">
    <source>
        <dbReference type="PROSITE" id="PS50109"/>
    </source>
</evidence>
<dbReference type="SUPFAM" id="SSF47384">
    <property type="entry name" value="Homodimeric domain of signal transducing histidine kinase"/>
    <property type="match status" value="1"/>
</dbReference>
<gene>
    <name evidence="10" type="ORF">C440_13159</name>
</gene>
<feature type="modified residue" description="4-aspartylphosphate" evidence="6">
    <location>
        <position position="61"/>
    </location>
</feature>
<dbReference type="InterPro" id="IPR052162">
    <property type="entry name" value="Sensor_kinase/Photoreceptor"/>
</dbReference>
<dbReference type="RefSeq" id="WP_008320968.1">
    <property type="nucleotide sequence ID" value="NZ_AOLN01000018.1"/>
</dbReference>
<dbReference type="SUPFAM" id="SSF52172">
    <property type="entry name" value="CheY-like"/>
    <property type="match status" value="1"/>
</dbReference>
<dbReference type="Pfam" id="PF08448">
    <property type="entry name" value="PAS_4"/>
    <property type="match status" value="1"/>
</dbReference>
<dbReference type="Pfam" id="PF08447">
    <property type="entry name" value="PAS_3"/>
    <property type="match status" value="1"/>
</dbReference>
<dbReference type="Gene3D" id="1.10.287.130">
    <property type="match status" value="1"/>
</dbReference>
<dbReference type="InterPro" id="IPR004358">
    <property type="entry name" value="Sig_transdc_His_kin-like_C"/>
</dbReference>
<dbReference type="Pfam" id="PF02518">
    <property type="entry name" value="HATPase_c"/>
    <property type="match status" value="1"/>
</dbReference>
<evidence type="ECO:0000256" key="4">
    <source>
        <dbReference type="ARBA" id="ARBA00022679"/>
    </source>
</evidence>